<dbReference type="SUPFAM" id="SSF52540">
    <property type="entry name" value="P-loop containing nucleoside triphosphate hydrolases"/>
    <property type="match status" value="1"/>
</dbReference>
<evidence type="ECO:0000256" key="1">
    <source>
        <dbReference type="ARBA" id="ARBA00022737"/>
    </source>
</evidence>
<reference evidence="7 8" key="1">
    <citation type="journal article" date="2020" name="Mol. Plant">
        <title>The Chromosome-Based Rubber Tree Genome Provides New Insights into Spurge Genome Evolution and Rubber Biosynthesis.</title>
        <authorList>
            <person name="Liu J."/>
            <person name="Shi C."/>
            <person name="Shi C.C."/>
            <person name="Li W."/>
            <person name="Zhang Q.J."/>
            <person name="Zhang Y."/>
            <person name="Li K."/>
            <person name="Lu H.F."/>
            <person name="Shi C."/>
            <person name="Zhu S.T."/>
            <person name="Xiao Z.Y."/>
            <person name="Nan H."/>
            <person name="Yue Y."/>
            <person name="Zhu X.G."/>
            <person name="Wu Y."/>
            <person name="Hong X.N."/>
            <person name="Fan G.Y."/>
            <person name="Tong Y."/>
            <person name="Zhang D."/>
            <person name="Mao C.L."/>
            <person name="Liu Y.L."/>
            <person name="Hao S.J."/>
            <person name="Liu W.Q."/>
            <person name="Lv M.Q."/>
            <person name="Zhang H.B."/>
            <person name="Liu Y."/>
            <person name="Hu-Tang G.R."/>
            <person name="Wang J.P."/>
            <person name="Wang J.H."/>
            <person name="Sun Y.H."/>
            <person name="Ni S.B."/>
            <person name="Chen W.B."/>
            <person name="Zhang X.C."/>
            <person name="Jiao Y.N."/>
            <person name="Eichler E.E."/>
            <person name="Li G.H."/>
            <person name="Liu X."/>
            <person name="Gao L.Z."/>
        </authorList>
    </citation>
    <scope>NUCLEOTIDE SEQUENCE [LARGE SCALE GENOMIC DNA]</scope>
    <source>
        <strain evidence="8">cv. GT1</strain>
        <tissue evidence="7">Leaf</tissue>
    </source>
</reference>
<dbReference type="Gene3D" id="3.40.50.300">
    <property type="entry name" value="P-loop containing nucleotide triphosphate hydrolases"/>
    <property type="match status" value="1"/>
</dbReference>
<organism evidence="7 8">
    <name type="scientific">Hevea brasiliensis</name>
    <name type="common">Para rubber tree</name>
    <name type="synonym">Siphonia brasiliensis</name>
    <dbReference type="NCBI Taxonomy" id="3981"/>
    <lineage>
        <taxon>Eukaryota</taxon>
        <taxon>Viridiplantae</taxon>
        <taxon>Streptophyta</taxon>
        <taxon>Embryophyta</taxon>
        <taxon>Tracheophyta</taxon>
        <taxon>Spermatophyta</taxon>
        <taxon>Magnoliopsida</taxon>
        <taxon>eudicotyledons</taxon>
        <taxon>Gunneridae</taxon>
        <taxon>Pentapetalae</taxon>
        <taxon>rosids</taxon>
        <taxon>fabids</taxon>
        <taxon>Malpighiales</taxon>
        <taxon>Euphorbiaceae</taxon>
        <taxon>Crotonoideae</taxon>
        <taxon>Micrandreae</taxon>
        <taxon>Hevea</taxon>
    </lineage>
</organism>
<comment type="caution">
    <text evidence="7">The sequence shown here is derived from an EMBL/GenBank/DDBJ whole genome shotgun (WGS) entry which is preliminary data.</text>
</comment>
<dbReference type="InterPro" id="IPR032675">
    <property type="entry name" value="LRR_dom_sf"/>
</dbReference>
<dbReference type="InterPro" id="IPR042197">
    <property type="entry name" value="Apaf_helical"/>
</dbReference>
<evidence type="ECO:0000259" key="4">
    <source>
        <dbReference type="Pfam" id="PF00931"/>
    </source>
</evidence>
<keyword evidence="1" id="KW-0677">Repeat</keyword>
<evidence type="ECO:0000259" key="5">
    <source>
        <dbReference type="Pfam" id="PF23559"/>
    </source>
</evidence>
<dbReference type="PANTHER" id="PTHR36766">
    <property type="entry name" value="PLANT BROAD-SPECTRUM MILDEW RESISTANCE PROTEIN RPW8"/>
    <property type="match status" value="1"/>
</dbReference>
<feature type="domain" description="Disease resistance R13L4/SHOC-2-like LRR" evidence="6">
    <location>
        <begin position="359"/>
        <end position="569"/>
    </location>
</feature>
<evidence type="ECO:0000256" key="3">
    <source>
        <dbReference type="SAM" id="Coils"/>
    </source>
</evidence>
<dbReference type="Pfam" id="PF23559">
    <property type="entry name" value="WHD_DRP"/>
    <property type="match status" value="1"/>
</dbReference>
<dbReference type="PANTHER" id="PTHR36766:SF63">
    <property type="entry name" value="NB-ARC DOMAIN-CONTAINING PROTEIN"/>
    <property type="match status" value="1"/>
</dbReference>
<dbReference type="Gene3D" id="1.10.8.430">
    <property type="entry name" value="Helical domain of apoptotic protease-activating factors"/>
    <property type="match status" value="1"/>
</dbReference>
<dbReference type="AlphaFoldDB" id="A0A6A6N7D2"/>
<dbReference type="GO" id="GO:0043531">
    <property type="term" value="F:ADP binding"/>
    <property type="evidence" value="ECO:0007669"/>
    <property type="project" value="InterPro"/>
</dbReference>
<dbReference type="InterPro" id="IPR027417">
    <property type="entry name" value="P-loop_NTPase"/>
</dbReference>
<dbReference type="Pfam" id="PF00931">
    <property type="entry name" value="NB-ARC"/>
    <property type="match status" value="1"/>
</dbReference>
<dbReference type="InterPro" id="IPR058922">
    <property type="entry name" value="WHD_DRP"/>
</dbReference>
<dbReference type="Proteomes" id="UP000467840">
    <property type="component" value="Chromosome 10"/>
</dbReference>
<dbReference type="InterPro" id="IPR002182">
    <property type="entry name" value="NB-ARC"/>
</dbReference>
<evidence type="ECO:0000259" key="6">
    <source>
        <dbReference type="Pfam" id="PF23598"/>
    </source>
</evidence>
<dbReference type="Pfam" id="PF23598">
    <property type="entry name" value="LRR_14"/>
    <property type="match status" value="1"/>
</dbReference>
<dbReference type="InterPro" id="IPR055414">
    <property type="entry name" value="LRR_R13L4/SHOC2-like"/>
</dbReference>
<dbReference type="SUPFAM" id="SSF52047">
    <property type="entry name" value="RNI-like"/>
    <property type="match status" value="1"/>
</dbReference>
<accession>A0A6A6N7D2</accession>
<proteinExistence type="predicted"/>
<dbReference type="EMBL" id="JAAGAX010000003">
    <property type="protein sequence ID" value="KAF2320476.1"/>
    <property type="molecule type" value="Genomic_DNA"/>
</dbReference>
<protein>
    <submittedName>
        <fullName evidence="7">Uncharacterized protein</fullName>
    </submittedName>
</protein>
<dbReference type="Gene3D" id="3.80.10.10">
    <property type="entry name" value="Ribonuclease Inhibitor"/>
    <property type="match status" value="1"/>
</dbReference>
<dbReference type="GO" id="GO:0006952">
    <property type="term" value="P:defense response"/>
    <property type="evidence" value="ECO:0007669"/>
    <property type="project" value="UniProtKB-KW"/>
</dbReference>
<dbReference type="PRINTS" id="PR00364">
    <property type="entry name" value="DISEASERSIST"/>
</dbReference>
<feature type="domain" description="NB-ARC" evidence="4">
    <location>
        <begin position="4"/>
        <end position="179"/>
    </location>
</feature>
<gene>
    <name evidence="7" type="ORF">GH714_027607</name>
</gene>
<name>A0A6A6N7D2_HEVBR</name>
<evidence type="ECO:0000313" key="8">
    <source>
        <dbReference type="Proteomes" id="UP000467840"/>
    </source>
</evidence>
<keyword evidence="2" id="KW-0611">Plant defense</keyword>
<keyword evidence="3" id="KW-0175">Coiled coil</keyword>
<keyword evidence="8" id="KW-1185">Reference proteome</keyword>
<dbReference type="FunFam" id="3.40.50.300:FF:001091">
    <property type="entry name" value="Probable disease resistance protein At1g61300"/>
    <property type="match status" value="1"/>
</dbReference>
<feature type="coiled-coil region" evidence="3">
    <location>
        <begin position="835"/>
        <end position="904"/>
    </location>
</feature>
<evidence type="ECO:0000313" key="7">
    <source>
        <dbReference type="EMBL" id="KAF2320476.1"/>
    </source>
</evidence>
<evidence type="ECO:0000256" key="2">
    <source>
        <dbReference type="ARBA" id="ARBA00022821"/>
    </source>
</evidence>
<sequence>MPKGRLIGWLLGSKSELEVVSVVGMAGVGKTTLVKLVYENSEVKKHFMFCAWIVLTQYFKTGDLLKDIVQQLYHVLREPSPEGIDTMSDHELRVEINKFLQQRRYLIVLDDVWNNDAWNTFKHAFPNNKEGSRILLTTRRSEVAKNASIESPDKVYALNPLSSEEAWTLFCRKTFRSNSCPPHLENVSQQILGRCEGLPLAITAISGVLATRDNTRIDEWDMIYRSLSAEIQANNSLGKGFVVETEGRMLEEVAEGYLNELIERSLVQVVEATSDGRVKKCRIQGLLHDIITSMAKDQGFAAIAKEESMMLPERVRRLSIQNARTRIQRISQFTSASGLRSLLVFSGLDILPESPLFDLSPSNLRMLNVLELGGTQLEDFPNEVTNLLLLKYLSLRNTEVNYIPSSIGNLQYLETLDLKNSRVIELPNTILKLQKLRHILVYRYETKFADQMETKQTIGFKLPTHIRGLQSLQKLCFLEANQDLMRELGKLTKLRRLGIVNLRREDGSNLCPSIEKLTNLRALSVVSTTESEFIDLGHISSPPRFLQRLYLKGRLERLPDWISSLDNLEKRVPSGIEHLTHLRVLEFINMPVNLIVTLHPDRNDGDYLKIAEVPEVYFYTYWNNGKWDVFSLEIFRKGGPQSKQSSQLSTSSVPVEVSSTQEITSTLPIAHEITSTLPIATNLAASSPASTVSASIGVETIDQVMNEDAAIDAFIDHILNVDGPKGSSWKLASSSSPSLLQALNIVMSGLKQGITLMANPSDLAQVQEAISSLIAASASLSLSADEASALQRTRQYLNRQSERRSSVDTKSQELEQIELQISQGEEGTKAYASQIKECRSDRDLLKVQIVDLENQLAKAREDLEVVGSKLGGLYQDLKQQGATVSENREIKKKLNVEIQQLQDMILSDNSTQSLLPILDSLKFKLA</sequence>
<feature type="domain" description="Disease resistance protein winged helix" evidence="5">
    <location>
        <begin position="239"/>
        <end position="291"/>
    </location>
</feature>